<organism evidence="1 2">
    <name type="scientific">Sphingomonas glacialis</name>
    <dbReference type="NCBI Taxonomy" id="658225"/>
    <lineage>
        <taxon>Bacteria</taxon>
        <taxon>Pseudomonadati</taxon>
        <taxon>Pseudomonadota</taxon>
        <taxon>Alphaproteobacteria</taxon>
        <taxon>Sphingomonadales</taxon>
        <taxon>Sphingomonadaceae</taxon>
        <taxon>Sphingomonas</taxon>
    </lineage>
</organism>
<proteinExistence type="predicted"/>
<dbReference type="RefSeq" id="WP_140850570.1">
    <property type="nucleotide sequence ID" value="NZ_RCZC01000003.1"/>
</dbReference>
<protein>
    <submittedName>
        <fullName evidence="1">Uncharacterized protein</fullName>
    </submittedName>
</protein>
<evidence type="ECO:0000313" key="1">
    <source>
        <dbReference type="EMBL" id="TPG52654.1"/>
    </source>
</evidence>
<sequence>MSWRRIVAEWIRKRRHPRGRRQLVAGIARNLNFVGRPSLRFRGLDWFGAKIRAGMERHADVIARFGSAV</sequence>
<accession>A0A502FT73</accession>
<dbReference type="AlphaFoldDB" id="A0A502FT73"/>
<evidence type="ECO:0000313" key="2">
    <source>
        <dbReference type="Proteomes" id="UP000319931"/>
    </source>
</evidence>
<gene>
    <name evidence="1" type="ORF">EAH76_12270</name>
</gene>
<name>A0A502FT73_9SPHN</name>
<dbReference type="Proteomes" id="UP000319931">
    <property type="component" value="Unassembled WGS sequence"/>
</dbReference>
<comment type="caution">
    <text evidence="1">The sequence shown here is derived from an EMBL/GenBank/DDBJ whole genome shotgun (WGS) entry which is preliminary data.</text>
</comment>
<dbReference type="EMBL" id="RCZC01000003">
    <property type="protein sequence ID" value="TPG52654.1"/>
    <property type="molecule type" value="Genomic_DNA"/>
</dbReference>
<reference evidence="1 2" key="1">
    <citation type="journal article" date="2019" name="Environ. Microbiol.">
        <title>Species interactions and distinct microbial communities in high Arctic permafrost affected cryosols are associated with the CH4 and CO2 gas fluxes.</title>
        <authorList>
            <person name="Altshuler I."/>
            <person name="Hamel J."/>
            <person name="Turney S."/>
            <person name="Magnuson E."/>
            <person name="Levesque R."/>
            <person name="Greer C."/>
            <person name="Whyte L.G."/>
        </authorList>
    </citation>
    <scope>NUCLEOTIDE SEQUENCE [LARGE SCALE GENOMIC DNA]</scope>
    <source>
        <strain evidence="1 2">E6.1</strain>
    </source>
</reference>
<keyword evidence="2" id="KW-1185">Reference proteome</keyword>